<evidence type="ECO:0000313" key="5">
    <source>
        <dbReference type="Proteomes" id="UP000266066"/>
    </source>
</evidence>
<comment type="caution">
    <text evidence="3">The sequence shown here is derived from an EMBL/GenBank/DDBJ whole genome shotgun (WGS) entry which is preliminary data.</text>
</comment>
<reference evidence="5 6" key="1">
    <citation type="submission" date="2018-08" db="EMBL/GenBank/DDBJ databases">
        <title>A genome reference for cultivated species of the human gut microbiota.</title>
        <authorList>
            <person name="Zou Y."/>
            <person name="Xue W."/>
            <person name="Luo G."/>
        </authorList>
    </citation>
    <scope>NUCLEOTIDE SEQUENCE [LARGE SCALE GENOMIC DNA]</scope>
    <source>
        <strain evidence="4 6">AF17-27</strain>
        <strain evidence="3 5">AF25-15</strain>
    </source>
</reference>
<feature type="transmembrane region" description="Helical" evidence="1">
    <location>
        <begin position="63"/>
        <end position="82"/>
    </location>
</feature>
<evidence type="ECO:0000256" key="1">
    <source>
        <dbReference type="SAM" id="Phobius"/>
    </source>
</evidence>
<dbReference type="EMBL" id="QRUJ01000048">
    <property type="protein sequence ID" value="RGR50973.1"/>
    <property type="molecule type" value="Genomic_DNA"/>
</dbReference>
<dbReference type="InterPro" id="IPR036890">
    <property type="entry name" value="HATPase_C_sf"/>
</dbReference>
<dbReference type="PANTHER" id="PTHR40448">
    <property type="entry name" value="TWO-COMPONENT SENSOR HISTIDINE KINASE"/>
    <property type="match status" value="1"/>
</dbReference>
<dbReference type="Pfam" id="PF14501">
    <property type="entry name" value="HATPase_c_5"/>
    <property type="match status" value="1"/>
</dbReference>
<keyword evidence="1" id="KW-0472">Membrane</keyword>
<keyword evidence="1" id="KW-1133">Transmembrane helix</keyword>
<dbReference type="InterPro" id="IPR032834">
    <property type="entry name" value="NatK-like_C"/>
</dbReference>
<dbReference type="GO" id="GO:0042802">
    <property type="term" value="F:identical protein binding"/>
    <property type="evidence" value="ECO:0007669"/>
    <property type="project" value="TreeGrafter"/>
</dbReference>
<feature type="transmembrane region" description="Helical" evidence="1">
    <location>
        <begin position="124"/>
        <end position="143"/>
    </location>
</feature>
<dbReference type="RefSeq" id="WP_117995284.1">
    <property type="nucleotide sequence ID" value="NZ_QRUJ01000048.1"/>
</dbReference>
<dbReference type="EMBL" id="QRXR01000049">
    <property type="protein sequence ID" value="RGU19029.1"/>
    <property type="molecule type" value="Genomic_DNA"/>
</dbReference>
<gene>
    <name evidence="4" type="ORF">DWW89_16470</name>
    <name evidence="3" type="ORF">DWY38_16555</name>
</gene>
<dbReference type="PANTHER" id="PTHR40448:SF1">
    <property type="entry name" value="TWO-COMPONENT SENSOR HISTIDINE KINASE"/>
    <property type="match status" value="1"/>
</dbReference>
<feature type="transmembrane region" description="Helical" evidence="1">
    <location>
        <begin position="37"/>
        <end position="57"/>
    </location>
</feature>
<feature type="transmembrane region" description="Helical" evidence="1">
    <location>
        <begin position="196"/>
        <end position="219"/>
    </location>
</feature>
<feature type="transmembrane region" description="Helical" evidence="1">
    <location>
        <begin position="6"/>
        <end position="25"/>
    </location>
</feature>
<keyword evidence="1" id="KW-0812">Transmembrane</keyword>
<evidence type="ECO:0000313" key="6">
    <source>
        <dbReference type="Proteomes" id="UP000283765"/>
    </source>
</evidence>
<name>A0A395UU17_9FIRM</name>
<dbReference type="AlphaFoldDB" id="A0A395UU17"/>
<sequence>MDFIIYYFVSIVNCYISVLIIFDYFKTNFSLSYEKQLIYSFSSILIALIIGSINLLEIPILNFSSWIFLLSICICILFYDAWNGKKQLLYNLYFLLFALTFIETISTSLYELFVLAIVNIDVPNLTHTVIKMAISKTAIIFIYQLTKAKWLTRKKSDYIPKNQMILYILLTLCSIINMCLNAKISYFNYNVHDQVLGYLSIIIIVFINLYIMQIFDYIIENQKLKNKISLSEQQANLQLNYYKQLNANYQQSLRVLHDIDKHINILENLYKNHDYMRADNYLESIDKLISEFVLTSYTTHPVLNLILNEKKRIAEKNSTSFSCFIEHVDFNFMEDIDITTIFSNLLDNALTETLKYEQKGEIILTVNSHNNFIIINIKNTYLSPVSHIFPSEKYGIGLYNVENSVKKYGGTLKITSSNNFFDCNILLSNTSPNT</sequence>
<feature type="transmembrane region" description="Helical" evidence="1">
    <location>
        <begin position="94"/>
        <end position="118"/>
    </location>
</feature>
<accession>A0A395UU17</accession>
<feature type="domain" description="Sensor histidine kinase NatK-like C-terminal" evidence="2">
    <location>
        <begin position="333"/>
        <end position="427"/>
    </location>
</feature>
<evidence type="ECO:0000313" key="4">
    <source>
        <dbReference type="EMBL" id="RGU19029.1"/>
    </source>
</evidence>
<dbReference type="SUPFAM" id="SSF55874">
    <property type="entry name" value="ATPase domain of HSP90 chaperone/DNA topoisomerase II/histidine kinase"/>
    <property type="match status" value="1"/>
</dbReference>
<dbReference type="Proteomes" id="UP000266066">
    <property type="component" value="Unassembled WGS sequence"/>
</dbReference>
<dbReference type="Gene3D" id="3.30.565.10">
    <property type="entry name" value="Histidine kinase-like ATPase, C-terminal domain"/>
    <property type="match status" value="1"/>
</dbReference>
<dbReference type="Proteomes" id="UP000283765">
    <property type="component" value="Unassembled WGS sequence"/>
</dbReference>
<protein>
    <submittedName>
        <fullName evidence="3">GHKL domain-containing protein</fullName>
    </submittedName>
</protein>
<evidence type="ECO:0000259" key="2">
    <source>
        <dbReference type="Pfam" id="PF14501"/>
    </source>
</evidence>
<evidence type="ECO:0000313" key="3">
    <source>
        <dbReference type="EMBL" id="RGR50973.1"/>
    </source>
</evidence>
<feature type="transmembrane region" description="Helical" evidence="1">
    <location>
        <begin position="164"/>
        <end position="184"/>
    </location>
</feature>
<organism evidence="3 5">
    <name type="scientific">Agathobacter rectalis</name>
    <dbReference type="NCBI Taxonomy" id="39491"/>
    <lineage>
        <taxon>Bacteria</taxon>
        <taxon>Bacillati</taxon>
        <taxon>Bacillota</taxon>
        <taxon>Clostridia</taxon>
        <taxon>Lachnospirales</taxon>
        <taxon>Lachnospiraceae</taxon>
        <taxon>Agathobacter</taxon>
    </lineage>
</organism>
<proteinExistence type="predicted"/>